<keyword evidence="6" id="KW-0256">Endoplasmic reticulum</keyword>
<evidence type="ECO:0000313" key="16">
    <source>
        <dbReference type="Proteomes" id="UP000663879"/>
    </source>
</evidence>
<evidence type="ECO:0000256" key="1">
    <source>
        <dbReference type="ARBA" id="ARBA00004389"/>
    </source>
</evidence>
<dbReference type="GO" id="GO:0034067">
    <property type="term" value="P:protein localization to Golgi apparatus"/>
    <property type="evidence" value="ECO:0007669"/>
    <property type="project" value="TreeGrafter"/>
</dbReference>
<dbReference type="GO" id="GO:0005794">
    <property type="term" value="C:Golgi apparatus"/>
    <property type="evidence" value="ECO:0007669"/>
    <property type="project" value="TreeGrafter"/>
</dbReference>
<dbReference type="Gene3D" id="3.40.50.300">
    <property type="entry name" value="P-loop containing nucleotide triphosphate hydrolases"/>
    <property type="match status" value="1"/>
</dbReference>
<dbReference type="EMBL" id="CAJNOC010000240">
    <property type="protein sequence ID" value="CAF0731829.1"/>
    <property type="molecule type" value="Genomic_DNA"/>
</dbReference>
<comment type="similarity">
    <text evidence="2">Belongs to the SRP receptor beta subunit family.</text>
</comment>
<evidence type="ECO:0000256" key="10">
    <source>
        <dbReference type="ARBA" id="ARBA00023170"/>
    </source>
</evidence>
<evidence type="ECO:0000256" key="11">
    <source>
        <dbReference type="ARBA" id="ARBA00037377"/>
    </source>
</evidence>
<dbReference type="PANTHER" id="PTHR45909">
    <property type="entry name" value="ADP-RIBOSYLATION FACTOR-RELATED PROTEIN 1"/>
    <property type="match status" value="1"/>
</dbReference>
<evidence type="ECO:0000256" key="3">
    <source>
        <dbReference type="ARBA" id="ARBA00020256"/>
    </source>
</evidence>
<keyword evidence="4 14" id="KW-0812">Transmembrane</keyword>
<comment type="function">
    <text evidence="11">Trans-Golgi-associated GTPase that regulates protein sorting. Controls the targeting of ARL1 and its effector to the trans-Golgi. Required for the lipidation of chylomicrons in the intestine and required for VLDL lipidation in the liver.</text>
</comment>
<keyword evidence="9 14" id="KW-0472">Membrane</keyword>
<evidence type="ECO:0000256" key="8">
    <source>
        <dbReference type="ARBA" id="ARBA00023134"/>
    </source>
</evidence>
<proteinExistence type="inferred from homology"/>
<evidence type="ECO:0000256" key="2">
    <source>
        <dbReference type="ARBA" id="ARBA00005619"/>
    </source>
</evidence>
<name>A0A813N169_9BILA</name>
<dbReference type="NCBIfam" id="TIGR00231">
    <property type="entry name" value="small_GTP"/>
    <property type="match status" value="1"/>
</dbReference>
<dbReference type="Proteomes" id="UP000663879">
    <property type="component" value="Unassembled WGS sequence"/>
</dbReference>
<evidence type="ECO:0000256" key="7">
    <source>
        <dbReference type="ARBA" id="ARBA00022989"/>
    </source>
</evidence>
<dbReference type="Pfam" id="PF09439">
    <property type="entry name" value="SRPRB"/>
    <property type="match status" value="1"/>
</dbReference>
<dbReference type="OrthoDB" id="41266at2759"/>
<dbReference type="InterPro" id="IPR024156">
    <property type="entry name" value="Small_GTPase_ARF"/>
</dbReference>
<comment type="subcellular location">
    <subcellularLocation>
        <location evidence="1">Endoplasmic reticulum membrane</location>
        <topology evidence="1">Single-pass membrane protein</topology>
    </subcellularLocation>
</comment>
<protein>
    <recommendedName>
        <fullName evidence="13">ADP-ribosylation factor-related protein 1</fullName>
    </recommendedName>
    <alternativeName>
        <fullName evidence="3">Signal recognition particle receptor subunit beta</fullName>
    </alternativeName>
</protein>
<dbReference type="InterPro" id="IPR027417">
    <property type="entry name" value="P-loop_NTPase"/>
</dbReference>
<dbReference type="InterPro" id="IPR019009">
    <property type="entry name" value="SRP_receptor_beta_su"/>
</dbReference>
<dbReference type="CDD" id="cd04105">
    <property type="entry name" value="SR_beta"/>
    <property type="match status" value="1"/>
</dbReference>
<gene>
    <name evidence="15" type="ORF">OXX778_LOCUS2888</name>
</gene>
<comment type="subunit">
    <text evidence="12">Interacts with SYS1.</text>
</comment>
<feature type="transmembrane region" description="Helical" evidence="14">
    <location>
        <begin position="12"/>
        <end position="30"/>
    </location>
</feature>
<dbReference type="PANTHER" id="PTHR45909:SF1">
    <property type="entry name" value="ADP-RIBOSYLATION FACTOR-RELATED PROTEIN 1"/>
    <property type="match status" value="1"/>
</dbReference>
<dbReference type="SUPFAM" id="SSF52540">
    <property type="entry name" value="P-loop containing nucleoside triphosphate hydrolases"/>
    <property type="match status" value="1"/>
</dbReference>
<accession>A0A813N169</accession>
<dbReference type="GO" id="GO:0043001">
    <property type="term" value="P:Golgi to plasma membrane protein transport"/>
    <property type="evidence" value="ECO:0007669"/>
    <property type="project" value="TreeGrafter"/>
</dbReference>
<keyword evidence="10" id="KW-0675">Receptor</keyword>
<evidence type="ECO:0000313" key="15">
    <source>
        <dbReference type="EMBL" id="CAF0731829.1"/>
    </source>
</evidence>
<evidence type="ECO:0000256" key="13">
    <source>
        <dbReference type="ARBA" id="ARBA00039478"/>
    </source>
</evidence>
<evidence type="ECO:0000256" key="6">
    <source>
        <dbReference type="ARBA" id="ARBA00022824"/>
    </source>
</evidence>
<dbReference type="AlphaFoldDB" id="A0A813N169"/>
<comment type="caution">
    <text evidence="15">The sequence shown here is derived from an EMBL/GenBank/DDBJ whole genome shotgun (WGS) entry which is preliminary data.</text>
</comment>
<reference evidence="15" key="1">
    <citation type="submission" date="2021-02" db="EMBL/GenBank/DDBJ databases">
        <authorList>
            <person name="Nowell W R."/>
        </authorList>
    </citation>
    <scope>NUCLEOTIDE SEQUENCE</scope>
    <source>
        <strain evidence="15">Ploen Becks lab</strain>
    </source>
</reference>
<dbReference type="InterPro" id="IPR005225">
    <property type="entry name" value="Small_GTP-bd"/>
</dbReference>
<evidence type="ECO:0000256" key="9">
    <source>
        <dbReference type="ARBA" id="ARBA00023136"/>
    </source>
</evidence>
<organism evidence="15 16">
    <name type="scientific">Brachionus calyciflorus</name>
    <dbReference type="NCBI Taxonomy" id="104777"/>
    <lineage>
        <taxon>Eukaryota</taxon>
        <taxon>Metazoa</taxon>
        <taxon>Spiralia</taxon>
        <taxon>Gnathifera</taxon>
        <taxon>Rotifera</taxon>
        <taxon>Eurotatoria</taxon>
        <taxon>Monogononta</taxon>
        <taxon>Pseudotrocha</taxon>
        <taxon>Ploima</taxon>
        <taxon>Brachionidae</taxon>
        <taxon>Brachionus</taxon>
    </lineage>
</organism>
<keyword evidence="7 14" id="KW-1133">Transmembrane helix</keyword>
<keyword evidence="5" id="KW-0547">Nucleotide-binding</keyword>
<keyword evidence="8" id="KW-0342">GTP-binding</keyword>
<sequence>MLEMFEDKSTLGISIGVLVVLITFVILWLLRSKKSTRKNILLIGASNSGKTRLFCELVYQKDALTQISIVPNRGDAVIKDGGKTKTVSLVDIPGQDKVRRKYFSLYKRSAKAIAFVIDSLSFQKECKDVAQFMYEVLTDETLSKTKLNFLIVCHKQDIDLSKGQSFIKANLEKEIELLRKISTSALTSTSGSSGEAKSNLLVKSNDSNKQFEFSHLKYTNVEFCETSCQNFDPLRNWLLSN</sequence>
<dbReference type="GO" id="GO:0005789">
    <property type="term" value="C:endoplasmic reticulum membrane"/>
    <property type="evidence" value="ECO:0007669"/>
    <property type="project" value="UniProtKB-SubCell"/>
</dbReference>
<evidence type="ECO:0000256" key="14">
    <source>
        <dbReference type="SAM" id="Phobius"/>
    </source>
</evidence>
<dbReference type="GO" id="GO:0003924">
    <property type="term" value="F:GTPase activity"/>
    <property type="evidence" value="ECO:0007669"/>
    <property type="project" value="TreeGrafter"/>
</dbReference>
<keyword evidence="16" id="KW-1185">Reference proteome</keyword>
<dbReference type="GO" id="GO:0006886">
    <property type="term" value="P:intracellular protein transport"/>
    <property type="evidence" value="ECO:0007669"/>
    <property type="project" value="TreeGrafter"/>
</dbReference>
<evidence type="ECO:0000256" key="5">
    <source>
        <dbReference type="ARBA" id="ARBA00022741"/>
    </source>
</evidence>
<evidence type="ECO:0000256" key="12">
    <source>
        <dbReference type="ARBA" id="ARBA00038765"/>
    </source>
</evidence>
<evidence type="ECO:0000256" key="4">
    <source>
        <dbReference type="ARBA" id="ARBA00022692"/>
    </source>
</evidence>
<dbReference type="GO" id="GO:0005525">
    <property type="term" value="F:GTP binding"/>
    <property type="evidence" value="ECO:0007669"/>
    <property type="project" value="UniProtKB-KW"/>
</dbReference>